<feature type="domain" description="BZIP" evidence="2">
    <location>
        <begin position="26"/>
        <end position="40"/>
    </location>
</feature>
<proteinExistence type="predicted"/>
<organism evidence="3 4">
    <name type="scientific">Xylaria flabelliformis</name>
    <dbReference type="NCBI Taxonomy" id="2512241"/>
    <lineage>
        <taxon>Eukaryota</taxon>
        <taxon>Fungi</taxon>
        <taxon>Dikarya</taxon>
        <taxon>Ascomycota</taxon>
        <taxon>Pezizomycotina</taxon>
        <taxon>Sordariomycetes</taxon>
        <taxon>Xylariomycetidae</taxon>
        <taxon>Xylariales</taxon>
        <taxon>Xylariaceae</taxon>
        <taxon>Xylaria</taxon>
    </lineage>
</organism>
<protein>
    <recommendedName>
        <fullName evidence="2">BZIP domain-containing protein</fullName>
    </recommendedName>
</protein>
<name>A0A553I0Y3_9PEZI</name>
<dbReference type="GO" id="GO:0003700">
    <property type="term" value="F:DNA-binding transcription factor activity"/>
    <property type="evidence" value="ECO:0007669"/>
    <property type="project" value="InterPro"/>
</dbReference>
<feature type="region of interest" description="Disordered" evidence="1">
    <location>
        <begin position="1"/>
        <end position="92"/>
    </location>
</feature>
<evidence type="ECO:0000259" key="2">
    <source>
        <dbReference type="PROSITE" id="PS00036"/>
    </source>
</evidence>
<evidence type="ECO:0000256" key="1">
    <source>
        <dbReference type="SAM" id="MobiDB-lite"/>
    </source>
</evidence>
<dbReference type="OrthoDB" id="2245989at2759"/>
<dbReference type="CDD" id="cd14688">
    <property type="entry name" value="bZIP_YAP"/>
    <property type="match status" value="1"/>
</dbReference>
<dbReference type="EMBL" id="VFLP01000026">
    <property type="protein sequence ID" value="TRX93866.1"/>
    <property type="molecule type" value="Genomic_DNA"/>
</dbReference>
<dbReference type="InterPro" id="IPR004827">
    <property type="entry name" value="bZIP"/>
</dbReference>
<feature type="region of interest" description="Disordered" evidence="1">
    <location>
        <begin position="281"/>
        <end position="300"/>
    </location>
</feature>
<evidence type="ECO:0000313" key="4">
    <source>
        <dbReference type="Proteomes" id="UP000319160"/>
    </source>
</evidence>
<keyword evidence="4" id="KW-1185">Reference proteome</keyword>
<accession>A0A553I0Y3</accession>
<reference evidence="4" key="1">
    <citation type="submission" date="2019-06" db="EMBL/GenBank/DDBJ databases">
        <title>Draft genome sequence of the griseofulvin-producing fungus Xylaria cubensis strain G536.</title>
        <authorList>
            <person name="Mead M.E."/>
            <person name="Raja H.A."/>
            <person name="Steenwyk J.L."/>
            <person name="Knowles S.L."/>
            <person name="Oberlies N.H."/>
            <person name="Rokas A."/>
        </authorList>
    </citation>
    <scope>NUCLEOTIDE SEQUENCE [LARGE SCALE GENOMIC DNA]</scope>
    <source>
        <strain evidence="4">G536</strain>
    </source>
</reference>
<gene>
    <name evidence="3" type="ORF">FHL15_005248</name>
</gene>
<feature type="compositionally biased region" description="Basic and acidic residues" evidence="1">
    <location>
        <begin position="21"/>
        <end position="30"/>
    </location>
</feature>
<dbReference type="Proteomes" id="UP000319160">
    <property type="component" value="Unassembled WGS sequence"/>
</dbReference>
<sequence>METSNSLPVPADSQPRKRKGRNSDIRKEQNRIASRAYREKRRQKLALLDEILRSDSHTDSMSSVSDETEYNSTAAAPELRAVESTGETRLSSDSPAQYYMSAVPVLASVPAAAGIHHLPSNGPNHDTEAYASYSVKNYSVQETDGFATQHAGYIDDSNISTIGISSGYVSPLPSVTPMPSTPMFPFDEEFVGDSFSTYPPVNNTALSFPASPGYDTNMINALQSVSRLNDTQQQQIMAYLQKRRSGMQQTATDNPFHPGYSGYQVPVPRSNPVSAKTLYNRKRDTMDDTPPNPIDDAIGI</sequence>
<comment type="caution">
    <text evidence="3">The sequence shown here is derived from an EMBL/GenBank/DDBJ whole genome shotgun (WGS) entry which is preliminary data.</text>
</comment>
<dbReference type="AlphaFoldDB" id="A0A553I0Y3"/>
<feature type="region of interest" description="Disordered" evidence="1">
    <location>
        <begin position="244"/>
        <end position="273"/>
    </location>
</feature>
<evidence type="ECO:0000313" key="3">
    <source>
        <dbReference type="EMBL" id="TRX93866.1"/>
    </source>
</evidence>
<dbReference type="PROSITE" id="PS00036">
    <property type="entry name" value="BZIP_BASIC"/>
    <property type="match status" value="1"/>
</dbReference>